<keyword evidence="2" id="KW-1185">Reference proteome</keyword>
<dbReference type="Pfam" id="PF03415">
    <property type="entry name" value="Peptidase_C11"/>
    <property type="match status" value="1"/>
</dbReference>
<protein>
    <submittedName>
        <fullName evidence="1">Uncharacterized protein</fullName>
    </submittedName>
</protein>
<name>A0A1V9G1T4_9BACT</name>
<accession>A0A1V9G1T4</accession>
<gene>
    <name evidence="1" type="ORF">A3860_21100</name>
</gene>
<evidence type="ECO:0000313" key="2">
    <source>
        <dbReference type="Proteomes" id="UP000192796"/>
    </source>
</evidence>
<dbReference type="AlphaFoldDB" id="A0A1V9G1T4"/>
<sequence>MRVVVEQDQPVDWLVVFLILESLDITESVEEMFKEVKGIALKKTIKIYVLQDSIQHIKDPAGNRIDYRLKVHEFHYNEQQKETRLKPVQLEGVDTKDGFAWREALKRIRLINKPRVSALITWSHGAGIGILNPDMVTNNTKPLVTQKPNAFNIVRNFPNRKQRFIPEKFNCSTMTMAGDALIVNDPDNGDVQCHELQDLFISEIADGLDDMGLAPVFDIMVMGNCNTQIIDNCYNLNKIARYYLAPITVMQPNGYDFDRFIKTINGDIFTNEKLMKAGKPVPKILAKRPPIMKGKYYNTYFNSIARLFLNGYVTINERLAKSAAIVVNDLKEILALKPMINELCEYMVANKAKIYPAIDAILQEGTIVFSDKDFIDIVLLFDTIQQKVKNTGFNKIYSRLRKFLLKKITIEKHIGEELDANSFHCFSIYIPVSVNNVIAPTFCCQYFRHFANSQFVRETRWDNFVIDFTEWRLKRQ</sequence>
<dbReference type="PANTHER" id="PTHR37835:SF1">
    <property type="entry name" value="ALPHA-CLOSTRIPAIN"/>
    <property type="match status" value="1"/>
</dbReference>
<reference evidence="1 2" key="1">
    <citation type="submission" date="2016-03" db="EMBL/GenBank/DDBJ databases">
        <title>Niastella vici sp. nov., isolated from farmland soil.</title>
        <authorList>
            <person name="Chen L."/>
            <person name="Wang D."/>
            <person name="Yang S."/>
            <person name="Wang G."/>
        </authorList>
    </citation>
    <scope>NUCLEOTIDE SEQUENCE [LARGE SCALE GENOMIC DNA]</scope>
    <source>
        <strain evidence="1 2">DJ57</strain>
    </source>
</reference>
<dbReference type="EMBL" id="LVYD01000042">
    <property type="protein sequence ID" value="OQP64468.1"/>
    <property type="molecule type" value="Genomic_DNA"/>
</dbReference>
<comment type="caution">
    <text evidence="1">The sequence shown here is derived from an EMBL/GenBank/DDBJ whole genome shotgun (WGS) entry which is preliminary data.</text>
</comment>
<dbReference type="RefSeq" id="WP_081147087.1">
    <property type="nucleotide sequence ID" value="NZ_LVYD01000042.1"/>
</dbReference>
<organism evidence="1 2">
    <name type="scientific">Niastella vici</name>
    <dbReference type="NCBI Taxonomy" id="1703345"/>
    <lineage>
        <taxon>Bacteria</taxon>
        <taxon>Pseudomonadati</taxon>
        <taxon>Bacteroidota</taxon>
        <taxon>Chitinophagia</taxon>
        <taxon>Chitinophagales</taxon>
        <taxon>Chitinophagaceae</taxon>
        <taxon>Niastella</taxon>
    </lineage>
</organism>
<dbReference type="PANTHER" id="PTHR37835">
    <property type="entry name" value="ALPHA-CLOSTRIPAIN"/>
    <property type="match status" value="1"/>
</dbReference>
<evidence type="ECO:0000313" key="1">
    <source>
        <dbReference type="EMBL" id="OQP64468.1"/>
    </source>
</evidence>
<dbReference type="Proteomes" id="UP000192796">
    <property type="component" value="Unassembled WGS sequence"/>
</dbReference>
<proteinExistence type="predicted"/>
<dbReference type="InterPro" id="IPR005077">
    <property type="entry name" value="Peptidase_C11"/>
</dbReference>